<dbReference type="AlphaFoldDB" id="A0A8J3C7N7"/>
<evidence type="ECO:0000313" key="1">
    <source>
        <dbReference type="EMBL" id="GGL17389.1"/>
    </source>
</evidence>
<dbReference type="EMBL" id="BMMX01000055">
    <property type="protein sequence ID" value="GGL17389.1"/>
    <property type="molecule type" value="Genomic_DNA"/>
</dbReference>
<protein>
    <submittedName>
        <fullName evidence="1">Uncharacterized protein</fullName>
    </submittedName>
</protein>
<reference evidence="1" key="2">
    <citation type="submission" date="2020-09" db="EMBL/GenBank/DDBJ databases">
        <authorList>
            <person name="Sun Q."/>
            <person name="Zhou Y."/>
        </authorList>
    </citation>
    <scope>NUCLEOTIDE SEQUENCE</scope>
    <source>
        <strain evidence="1">CGMCC 4.7299</strain>
    </source>
</reference>
<keyword evidence="2" id="KW-1185">Reference proteome</keyword>
<reference evidence="1" key="1">
    <citation type="journal article" date="2014" name="Int. J. Syst. Evol. Microbiol.">
        <title>Complete genome sequence of Corynebacterium casei LMG S-19264T (=DSM 44701T), isolated from a smear-ripened cheese.</title>
        <authorList>
            <consortium name="US DOE Joint Genome Institute (JGI-PGF)"/>
            <person name="Walter F."/>
            <person name="Albersmeier A."/>
            <person name="Kalinowski J."/>
            <person name="Ruckert C."/>
        </authorList>
    </citation>
    <scope>NUCLEOTIDE SEQUENCE</scope>
    <source>
        <strain evidence="1">CGMCC 4.7299</strain>
    </source>
</reference>
<accession>A0A8J3C7N7</accession>
<organism evidence="1 2">
    <name type="scientific">Mangrovihabitans endophyticus</name>
    <dbReference type="NCBI Taxonomy" id="1751298"/>
    <lineage>
        <taxon>Bacteria</taxon>
        <taxon>Bacillati</taxon>
        <taxon>Actinomycetota</taxon>
        <taxon>Actinomycetes</taxon>
        <taxon>Micromonosporales</taxon>
        <taxon>Micromonosporaceae</taxon>
        <taxon>Mangrovihabitans</taxon>
    </lineage>
</organism>
<dbReference type="RefSeq" id="WP_189082689.1">
    <property type="nucleotide sequence ID" value="NZ_BMMX01000055.1"/>
</dbReference>
<dbReference type="Proteomes" id="UP000656042">
    <property type="component" value="Unassembled WGS sequence"/>
</dbReference>
<name>A0A8J3C7N7_9ACTN</name>
<evidence type="ECO:0000313" key="2">
    <source>
        <dbReference type="Proteomes" id="UP000656042"/>
    </source>
</evidence>
<proteinExistence type="predicted"/>
<comment type="caution">
    <text evidence="1">The sequence shown here is derived from an EMBL/GenBank/DDBJ whole genome shotgun (WGS) entry which is preliminary data.</text>
</comment>
<gene>
    <name evidence="1" type="ORF">GCM10012284_59920</name>
</gene>
<sequence length="159" mass="16903">MLKPAWYVIIHPDYPPAAGHARLPQAQAMSDLLRETFEDDPVFDPAHTGAAAEIMVRTAEYLGDAVRHGRVVLPDSVHLDALLHAVNLCLAHLAQATGRLAHQADTNTGADLSGLSDTTRADLTTTLATAAGRLEESAGLFREAHLAARGPRPFSADPA</sequence>